<comment type="caution">
    <text evidence="2">The sequence shown here is derived from an EMBL/GenBank/DDBJ whole genome shotgun (WGS) entry which is preliminary data.</text>
</comment>
<gene>
    <name evidence="2" type="ORF">CSKR_106455</name>
</gene>
<keyword evidence="3" id="KW-1185">Reference proteome</keyword>
<dbReference type="EMBL" id="NIRI02000005">
    <property type="protein sequence ID" value="KAG5455241.1"/>
    <property type="molecule type" value="Genomic_DNA"/>
</dbReference>
<protein>
    <submittedName>
        <fullName evidence="2">Uncharacterized protein</fullName>
    </submittedName>
</protein>
<dbReference type="AlphaFoldDB" id="A0A3R7FN31"/>
<dbReference type="Proteomes" id="UP000286415">
    <property type="component" value="Unassembled WGS sequence"/>
</dbReference>
<name>A0A3R7FN31_CLOSI</name>
<accession>A0A3R7FN31</accession>
<proteinExistence type="predicted"/>
<evidence type="ECO:0000256" key="1">
    <source>
        <dbReference type="SAM" id="MobiDB-lite"/>
    </source>
</evidence>
<reference evidence="2 3" key="1">
    <citation type="journal article" date="2018" name="Biotechnol. Adv.">
        <title>Improved genomic resources and new bioinformatic workflow for the carcinogenic parasite Clonorchis sinensis: Biotechnological implications.</title>
        <authorList>
            <person name="Wang D."/>
            <person name="Korhonen P.K."/>
            <person name="Gasser R.B."/>
            <person name="Young N.D."/>
        </authorList>
    </citation>
    <scope>NUCLEOTIDE SEQUENCE [LARGE SCALE GENOMIC DNA]</scope>
    <source>
        <strain evidence="2">Cs-k2</strain>
    </source>
</reference>
<organism evidence="2 3">
    <name type="scientific">Clonorchis sinensis</name>
    <name type="common">Chinese liver fluke</name>
    <dbReference type="NCBI Taxonomy" id="79923"/>
    <lineage>
        <taxon>Eukaryota</taxon>
        <taxon>Metazoa</taxon>
        <taxon>Spiralia</taxon>
        <taxon>Lophotrochozoa</taxon>
        <taxon>Platyhelminthes</taxon>
        <taxon>Trematoda</taxon>
        <taxon>Digenea</taxon>
        <taxon>Opisthorchiida</taxon>
        <taxon>Opisthorchiata</taxon>
        <taxon>Opisthorchiidae</taxon>
        <taxon>Clonorchis</taxon>
    </lineage>
</organism>
<feature type="compositionally biased region" description="Basic and acidic residues" evidence="1">
    <location>
        <begin position="164"/>
        <end position="173"/>
    </location>
</feature>
<feature type="compositionally biased region" description="Basic residues" evidence="1">
    <location>
        <begin position="175"/>
        <end position="184"/>
    </location>
</feature>
<feature type="region of interest" description="Disordered" evidence="1">
    <location>
        <begin position="160"/>
        <end position="190"/>
    </location>
</feature>
<dbReference type="InParanoid" id="A0A3R7FN31"/>
<evidence type="ECO:0000313" key="3">
    <source>
        <dbReference type="Proteomes" id="UP000286415"/>
    </source>
</evidence>
<evidence type="ECO:0000313" key="2">
    <source>
        <dbReference type="EMBL" id="KAG5455241.1"/>
    </source>
</evidence>
<reference evidence="2 3" key="2">
    <citation type="journal article" date="2021" name="Genomics">
        <title>High-quality reference genome for Clonorchis sinensis.</title>
        <authorList>
            <person name="Young N.D."/>
            <person name="Stroehlein A.J."/>
            <person name="Kinkar L."/>
            <person name="Wang T."/>
            <person name="Sohn W.M."/>
            <person name="Chang B.C.H."/>
            <person name="Kaur P."/>
            <person name="Weisz D."/>
            <person name="Dudchenko O."/>
            <person name="Aiden E.L."/>
            <person name="Korhonen P.K."/>
            <person name="Gasser R.B."/>
        </authorList>
    </citation>
    <scope>NUCLEOTIDE SEQUENCE [LARGE SCALE GENOMIC DNA]</scope>
    <source>
        <strain evidence="2">Cs-k2</strain>
    </source>
</reference>
<sequence length="204" mass="22955">MSAGSGSCDCKAGWFGLTSRNRILPKEDTGFRYKPCTIGTLVPAATVSITGKRECGTYNEALEAKWRRHTGRPYKKSLFFTSMDLNVRSWGGTGAMWMVQWLERGSTDRKVRGSNPNSESRLLLSRLGLSTTLSFSSFASNLFHIEKSLNCSTLSVPNCHATSRRHDSRDAARLPKPRQGKRRDRQTFQSVNSRSDHLIPIYFE</sequence>